<keyword evidence="6" id="KW-0808">Transferase</keyword>
<evidence type="ECO:0000256" key="6">
    <source>
        <dbReference type="ARBA" id="ARBA00022679"/>
    </source>
</evidence>
<evidence type="ECO:0000256" key="2">
    <source>
        <dbReference type="ARBA" id="ARBA00004687"/>
    </source>
</evidence>
<dbReference type="GO" id="GO:0006506">
    <property type="term" value="P:GPI anchor biosynthetic process"/>
    <property type="evidence" value="ECO:0007669"/>
    <property type="project" value="UniProtKB-KW"/>
</dbReference>
<dbReference type="GO" id="GO:0051751">
    <property type="term" value="F:alpha-1,4-mannosyltransferase activity"/>
    <property type="evidence" value="ECO:0007669"/>
    <property type="project" value="InterPro"/>
</dbReference>
<dbReference type="InterPro" id="IPR007704">
    <property type="entry name" value="PIG-M"/>
</dbReference>
<feature type="signal peptide" evidence="12">
    <location>
        <begin position="1"/>
        <end position="23"/>
    </location>
</feature>
<evidence type="ECO:0000256" key="8">
    <source>
        <dbReference type="ARBA" id="ARBA00022824"/>
    </source>
</evidence>
<proteinExistence type="inferred from homology"/>
<dbReference type="Proteomes" id="UP001259832">
    <property type="component" value="Unassembled WGS sequence"/>
</dbReference>
<keyword evidence="7" id="KW-0812">Transmembrane</keyword>
<comment type="caution">
    <text evidence="13">The sequence shown here is derived from an EMBL/GenBank/DDBJ whole genome shotgun (WGS) entry which is preliminary data.</text>
</comment>
<comment type="pathway">
    <text evidence="2">Glycolipid biosynthesis; glycosylphosphatidylinositol-anchor biosynthesis.</text>
</comment>
<keyword evidence="9" id="KW-1133">Transmembrane helix</keyword>
<evidence type="ECO:0000256" key="5">
    <source>
        <dbReference type="ARBA" id="ARBA00022676"/>
    </source>
</evidence>
<comment type="similarity">
    <text evidence="3">Belongs to the PIGM family.</text>
</comment>
<evidence type="ECO:0000256" key="9">
    <source>
        <dbReference type="ARBA" id="ARBA00022989"/>
    </source>
</evidence>
<name>A0AAD9LQD1_9STRA</name>
<keyword evidence="8" id="KW-0256">Endoplasmic reticulum</keyword>
<organism evidence="13 14">
    <name type="scientific">Phytophthora citrophthora</name>
    <dbReference type="NCBI Taxonomy" id="4793"/>
    <lineage>
        <taxon>Eukaryota</taxon>
        <taxon>Sar</taxon>
        <taxon>Stramenopiles</taxon>
        <taxon>Oomycota</taxon>
        <taxon>Peronosporomycetes</taxon>
        <taxon>Peronosporales</taxon>
        <taxon>Peronosporaceae</taxon>
        <taxon>Phytophthora</taxon>
    </lineage>
</organism>
<evidence type="ECO:0000313" key="14">
    <source>
        <dbReference type="Proteomes" id="UP001259832"/>
    </source>
</evidence>
<keyword evidence="14" id="KW-1185">Reference proteome</keyword>
<protein>
    <recommendedName>
        <fullName evidence="11">GPI mannosyltransferase I</fullName>
    </recommendedName>
</protein>
<keyword evidence="12" id="KW-0732">Signal</keyword>
<feature type="chain" id="PRO_5042229149" description="GPI mannosyltransferase I" evidence="12">
    <location>
        <begin position="24"/>
        <end position="67"/>
    </location>
</feature>
<keyword evidence="4" id="KW-0337">GPI-anchor biosynthesis</keyword>
<dbReference type="PANTHER" id="PTHR12886">
    <property type="entry name" value="PIG-M MANNOSYLTRANSFERASE"/>
    <property type="match status" value="1"/>
</dbReference>
<keyword evidence="10" id="KW-0472">Membrane</keyword>
<keyword evidence="5 13" id="KW-0328">Glycosyltransferase</keyword>
<dbReference type="GO" id="GO:1990529">
    <property type="term" value="C:glycosylphosphatidylinositol-mannosyltransferase I complex"/>
    <property type="evidence" value="ECO:0007669"/>
    <property type="project" value="TreeGrafter"/>
</dbReference>
<dbReference type="PANTHER" id="PTHR12886:SF0">
    <property type="entry name" value="GPI MANNOSYLTRANSFERASE 1"/>
    <property type="match status" value="1"/>
</dbReference>
<evidence type="ECO:0000256" key="11">
    <source>
        <dbReference type="ARBA" id="ARBA00032997"/>
    </source>
</evidence>
<gene>
    <name evidence="13" type="ORF">P3T76_002896</name>
</gene>
<comment type="subcellular location">
    <subcellularLocation>
        <location evidence="1">Endoplasmic reticulum membrane</location>
        <topology evidence="1">Multi-pass membrane protein</topology>
    </subcellularLocation>
</comment>
<dbReference type="GO" id="GO:0004376">
    <property type="term" value="F:GPI mannosyltransferase activity"/>
    <property type="evidence" value="ECO:0007669"/>
    <property type="project" value="InterPro"/>
</dbReference>
<evidence type="ECO:0000256" key="10">
    <source>
        <dbReference type="ARBA" id="ARBA00023136"/>
    </source>
</evidence>
<evidence type="ECO:0000313" key="13">
    <source>
        <dbReference type="EMBL" id="KAK1945848.1"/>
    </source>
</evidence>
<dbReference type="AlphaFoldDB" id="A0AAD9LQD1"/>
<evidence type="ECO:0000256" key="1">
    <source>
        <dbReference type="ARBA" id="ARBA00004477"/>
    </source>
</evidence>
<evidence type="ECO:0000256" key="3">
    <source>
        <dbReference type="ARBA" id="ARBA00011071"/>
    </source>
</evidence>
<evidence type="ECO:0000256" key="12">
    <source>
        <dbReference type="SAM" id="SignalP"/>
    </source>
</evidence>
<dbReference type="GO" id="GO:0005789">
    <property type="term" value="C:endoplasmic reticulum membrane"/>
    <property type="evidence" value="ECO:0007669"/>
    <property type="project" value="UniProtKB-SubCell"/>
</dbReference>
<evidence type="ECO:0000256" key="4">
    <source>
        <dbReference type="ARBA" id="ARBA00022502"/>
    </source>
</evidence>
<evidence type="ECO:0000256" key="7">
    <source>
        <dbReference type="ARBA" id="ARBA00022692"/>
    </source>
</evidence>
<reference evidence="13" key="1">
    <citation type="submission" date="2023-08" db="EMBL/GenBank/DDBJ databases">
        <title>Reference Genome Resource for the Citrus Pathogen Phytophthora citrophthora.</title>
        <authorList>
            <person name="Moller H."/>
            <person name="Coetzee B."/>
            <person name="Rose L.J."/>
            <person name="Van Niekerk J.M."/>
        </authorList>
    </citation>
    <scope>NUCLEOTIDE SEQUENCE</scope>
    <source>
        <strain evidence="13">STE-U-9442</strain>
    </source>
</reference>
<dbReference type="EMBL" id="JASMQC010000004">
    <property type="protein sequence ID" value="KAK1945848.1"/>
    <property type="molecule type" value="Genomic_DNA"/>
</dbReference>
<sequence>MPRRTVMLFAGALALRLALLLYGHLQDLYMAVKYTDVDYDVYSDAAREMAQGNSPFERTTYRYTPAL</sequence>
<accession>A0AAD9LQD1</accession>